<dbReference type="Proteomes" id="UP001497382">
    <property type="component" value="Unassembled WGS sequence"/>
</dbReference>
<name>A0AAV2B3K3_9ARAC</name>
<protein>
    <submittedName>
        <fullName evidence="1">Uncharacterized protein</fullName>
    </submittedName>
</protein>
<comment type="caution">
    <text evidence="1">The sequence shown here is derived from an EMBL/GenBank/DDBJ whole genome shotgun (WGS) entry which is preliminary data.</text>
</comment>
<organism evidence="1 2">
    <name type="scientific">Larinioides sclopetarius</name>
    <dbReference type="NCBI Taxonomy" id="280406"/>
    <lineage>
        <taxon>Eukaryota</taxon>
        <taxon>Metazoa</taxon>
        <taxon>Ecdysozoa</taxon>
        <taxon>Arthropoda</taxon>
        <taxon>Chelicerata</taxon>
        <taxon>Arachnida</taxon>
        <taxon>Araneae</taxon>
        <taxon>Araneomorphae</taxon>
        <taxon>Entelegynae</taxon>
        <taxon>Araneoidea</taxon>
        <taxon>Araneidae</taxon>
        <taxon>Larinioides</taxon>
    </lineage>
</organism>
<dbReference type="AlphaFoldDB" id="A0AAV2B3K3"/>
<dbReference type="EMBL" id="CAXIEN010000265">
    <property type="protein sequence ID" value="CAL1290495.1"/>
    <property type="molecule type" value="Genomic_DNA"/>
</dbReference>
<keyword evidence="2" id="KW-1185">Reference proteome</keyword>
<feature type="non-terminal residue" evidence="1">
    <location>
        <position position="1"/>
    </location>
</feature>
<proteinExistence type="predicted"/>
<accession>A0AAV2B3K3</accession>
<evidence type="ECO:0000313" key="2">
    <source>
        <dbReference type="Proteomes" id="UP001497382"/>
    </source>
</evidence>
<sequence length="101" mass="11118">KRVINSENPIKEEHIEKDEFNECQFFVSCDNEVHCVDISSACCSCSVGRLVTRLEKITSEGQWETMLATLGSNVSLKKAGVSIRVQPTSIARRSIGVTKGS</sequence>
<reference evidence="1 2" key="1">
    <citation type="submission" date="2024-04" db="EMBL/GenBank/DDBJ databases">
        <authorList>
            <person name="Rising A."/>
            <person name="Reimegard J."/>
            <person name="Sonavane S."/>
            <person name="Akerstrom W."/>
            <person name="Nylinder S."/>
            <person name="Hedman E."/>
            <person name="Kallberg Y."/>
        </authorList>
    </citation>
    <scope>NUCLEOTIDE SEQUENCE [LARGE SCALE GENOMIC DNA]</scope>
</reference>
<gene>
    <name evidence="1" type="ORF">LARSCL_LOCUS16525</name>
</gene>
<evidence type="ECO:0000313" key="1">
    <source>
        <dbReference type="EMBL" id="CAL1290495.1"/>
    </source>
</evidence>